<sequence>MESPLIGHLTGKSGRRKRKGVYTGRSEERQVLMWAGDISISRLPPGKWV</sequence>
<accession>D6U0L3</accession>
<evidence type="ECO:0000256" key="1">
    <source>
        <dbReference type="SAM" id="MobiDB-lite"/>
    </source>
</evidence>
<organism evidence="2 3">
    <name type="scientific">Ktedonobacter racemifer DSM 44963</name>
    <dbReference type="NCBI Taxonomy" id="485913"/>
    <lineage>
        <taxon>Bacteria</taxon>
        <taxon>Bacillati</taxon>
        <taxon>Chloroflexota</taxon>
        <taxon>Ktedonobacteria</taxon>
        <taxon>Ktedonobacterales</taxon>
        <taxon>Ktedonobacteraceae</taxon>
        <taxon>Ktedonobacter</taxon>
    </lineage>
</organism>
<protein>
    <submittedName>
        <fullName evidence="2">Uncharacterized protein</fullName>
    </submittedName>
</protein>
<dbReference type="EMBL" id="ADVG01000004">
    <property type="protein sequence ID" value="EFH82353.1"/>
    <property type="molecule type" value="Genomic_DNA"/>
</dbReference>
<feature type="region of interest" description="Disordered" evidence="1">
    <location>
        <begin position="1"/>
        <end position="23"/>
    </location>
</feature>
<proteinExistence type="predicted"/>
<evidence type="ECO:0000313" key="2">
    <source>
        <dbReference type="EMBL" id="EFH82353.1"/>
    </source>
</evidence>
<keyword evidence="3" id="KW-1185">Reference proteome</keyword>
<gene>
    <name evidence="2" type="ORF">Krac_3161</name>
</gene>
<dbReference type="AlphaFoldDB" id="D6U0L3"/>
<evidence type="ECO:0000313" key="3">
    <source>
        <dbReference type="Proteomes" id="UP000004508"/>
    </source>
</evidence>
<name>D6U0L3_KTERA</name>
<dbReference type="InParanoid" id="D6U0L3"/>
<reference evidence="2 3" key="1">
    <citation type="journal article" date="2011" name="Stand. Genomic Sci.">
        <title>Non-contiguous finished genome sequence and contextual data of the filamentous soil bacterium Ktedonobacter racemifer type strain (SOSP1-21).</title>
        <authorList>
            <person name="Chang Y.J."/>
            <person name="Land M."/>
            <person name="Hauser L."/>
            <person name="Chertkov O."/>
            <person name="Del Rio T.G."/>
            <person name="Nolan M."/>
            <person name="Copeland A."/>
            <person name="Tice H."/>
            <person name="Cheng J.F."/>
            <person name="Lucas S."/>
            <person name="Han C."/>
            <person name="Goodwin L."/>
            <person name="Pitluck S."/>
            <person name="Ivanova N."/>
            <person name="Ovchinikova G."/>
            <person name="Pati A."/>
            <person name="Chen A."/>
            <person name="Palaniappan K."/>
            <person name="Mavromatis K."/>
            <person name="Liolios K."/>
            <person name="Brettin T."/>
            <person name="Fiebig A."/>
            <person name="Rohde M."/>
            <person name="Abt B."/>
            <person name="Goker M."/>
            <person name="Detter J.C."/>
            <person name="Woyke T."/>
            <person name="Bristow J."/>
            <person name="Eisen J.A."/>
            <person name="Markowitz V."/>
            <person name="Hugenholtz P."/>
            <person name="Kyrpides N.C."/>
            <person name="Klenk H.P."/>
            <person name="Lapidus A."/>
        </authorList>
    </citation>
    <scope>NUCLEOTIDE SEQUENCE [LARGE SCALE GENOMIC DNA]</scope>
    <source>
        <strain evidence="3">DSM 44963</strain>
    </source>
</reference>
<dbReference type="STRING" id="485913.Krac_3161"/>
<dbReference type="RefSeq" id="WP_007920428.1">
    <property type="nucleotide sequence ID" value="NZ_ADVG01000004.1"/>
</dbReference>
<dbReference type="Proteomes" id="UP000004508">
    <property type="component" value="Unassembled WGS sequence"/>
</dbReference>
<comment type="caution">
    <text evidence="2">The sequence shown here is derived from an EMBL/GenBank/DDBJ whole genome shotgun (WGS) entry which is preliminary data.</text>
</comment>